<keyword evidence="2" id="KW-1133">Transmembrane helix</keyword>
<reference evidence="3" key="2">
    <citation type="submission" date="2015-06" db="UniProtKB">
        <authorList>
            <consortium name="EnsemblProtists"/>
        </authorList>
    </citation>
    <scope>IDENTIFICATION</scope>
    <source>
        <strain evidence="3">Emoy2</strain>
    </source>
</reference>
<keyword evidence="4" id="KW-1185">Reference proteome</keyword>
<feature type="compositionally biased region" description="Low complexity" evidence="1">
    <location>
        <begin position="41"/>
        <end position="60"/>
    </location>
</feature>
<proteinExistence type="predicted"/>
<keyword evidence="2" id="KW-0812">Transmembrane</keyword>
<dbReference type="EMBL" id="JH598123">
    <property type="status" value="NOT_ANNOTATED_CDS"/>
    <property type="molecule type" value="Genomic_DNA"/>
</dbReference>
<dbReference type="AlphaFoldDB" id="M4C2C9"/>
<evidence type="ECO:0000256" key="1">
    <source>
        <dbReference type="SAM" id="MobiDB-lite"/>
    </source>
</evidence>
<keyword evidence="2" id="KW-0472">Membrane</keyword>
<evidence type="ECO:0000313" key="4">
    <source>
        <dbReference type="Proteomes" id="UP000011713"/>
    </source>
</evidence>
<name>M4C2C9_HYAAE</name>
<protein>
    <submittedName>
        <fullName evidence="3">Uncharacterized protein</fullName>
    </submittedName>
</protein>
<feature type="transmembrane region" description="Helical" evidence="2">
    <location>
        <begin position="6"/>
        <end position="28"/>
    </location>
</feature>
<evidence type="ECO:0000256" key="2">
    <source>
        <dbReference type="SAM" id="Phobius"/>
    </source>
</evidence>
<sequence length="60" mass="6708">MAPTTSWWVTTISVETIIEGVNITFVALQDAKQREKKRFSSRTSPRYSASSASTTVIRQS</sequence>
<reference evidence="4" key="1">
    <citation type="journal article" date="2010" name="Science">
        <title>Signatures of adaptation to obligate biotrophy in the Hyaloperonospora arabidopsidis genome.</title>
        <authorList>
            <person name="Baxter L."/>
            <person name="Tripathy S."/>
            <person name="Ishaque N."/>
            <person name="Boot N."/>
            <person name="Cabral A."/>
            <person name="Kemen E."/>
            <person name="Thines M."/>
            <person name="Ah-Fong A."/>
            <person name="Anderson R."/>
            <person name="Badejoko W."/>
            <person name="Bittner-Eddy P."/>
            <person name="Boore J.L."/>
            <person name="Chibucos M.C."/>
            <person name="Coates M."/>
            <person name="Dehal P."/>
            <person name="Delehaunty K."/>
            <person name="Dong S."/>
            <person name="Downton P."/>
            <person name="Dumas B."/>
            <person name="Fabro G."/>
            <person name="Fronick C."/>
            <person name="Fuerstenberg S.I."/>
            <person name="Fulton L."/>
            <person name="Gaulin E."/>
            <person name="Govers F."/>
            <person name="Hughes L."/>
            <person name="Humphray S."/>
            <person name="Jiang R.H."/>
            <person name="Judelson H."/>
            <person name="Kamoun S."/>
            <person name="Kyung K."/>
            <person name="Meijer H."/>
            <person name="Minx P."/>
            <person name="Morris P."/>
            <person name="Nelson J."/>
            <person name="Phuntumart V."/>
            <person name="Qutob D."/>
            <person name="Rehmany A."/>
            <person name="Rougon-Cardoso A."/>
            <person name="Ryden P."/>
            <person name="Torto-Alalibo T."/>
            <person name="Studholme D."/>
            <person name="Wang Y."/>
            <person name="Win J."/>
            <person name="Wood J."/>
            <person name="Clifton S.W."/>
            <person name="Rogers J."/>
            <person name="Van den Ackerveken G."/>
            <person name="Jones J.D."/>
            <person name="McDowell J.M."/>
            <person name="Beynon J."/>
            <person name="Tyler B.M."/>
        </authorList>
    </citation>
    <scope>NUCLEOTIDE SEQUENCE [LARGE SCALE GENOMIC DNA]</scope>
    <source>
        <strain evidence="4">Emoy2</strain>
    </source>
</reference>
<evidence type="ECO:0000313" key="3">
    <source>
        <dbReference type="EnsemblProtists" id="HpaP813244"/>
    </source>
</evidence>
<dbReference type="EnsemblProtists" id="HpaT813244">
    <property type="protein sequence ID" value="HpaP813244"/>
    <property type="gene ID" value="HpaG813244"/>
</dbReference>
<dbReference type="VEuPathDB" id="FungiDB:HpaG813244"/>
<feature type="region of interest" description="Disordered" evidence="1">
    <location>
        <begin position="34"/>
        <end position="60"/>
    </location>
</feature>
<dbReference type="Proteomes" id="UP000011713">
    <property type="component" value="Unassembled WGS sequence"/>
</dbReference>
<dbReference type="HOGENOM" id="CLU_2946573_0_0_1"/>
<organism evidence="3 4">
    <name type="scientific">Hyaloperonospora arabidopsidis (strain Emoy2)</name>
    <name type="common">Downy mildew agent</name>
    <name type="synonym">Peronospora arabidopsidis</name>
    <dbReference type="NCBI Taxonomy" id="559515"/>
    <lineage>
        <taxon>Eukaryota</taxon>
        <taxon>Sar</taxon>
        <taxon>Stramenopiles</taxon>
        <taxon>Oomycota</taxon>
        <taxon>Peronosporomycetes</taxon>
        <taxon>Peronosporales</taxon>
        <taxon>Peronosporaceae</taxon>
        <taxon>Hyaloperonospora</taxon>
    </lineage>
</organism>
<dbReference type="InParanoid" id="M4C2C9"/>
<accession>M4C2C9</accession>